<dbReference type="PANTHER" id="PTHR12277:SF81">
    <property type="entry name" value="PROTEIN ABHD13"/>
    <property type="match status" value="1"/>
</dbReference>
<dbReference type="Pfam" id="PF12146">
    <property type="entry name" value="Hydrolase_4"/>
    <property type="match status" value="1"/>
</dbReference>
<feature type="transmembrane region" description="Helical" evidence="1">
    <location>
        <begin position="6"/>
        <end position="23"/>
    </location>
</feature>
<keyword evidence="1" id="KW-1133">Transmembrane helix</keyword>
<gene>
    <name evidence="3" type="ORF">LCPAC404_01820</name>
</gene>
<name>A0A481ZC72_9VIRU</name>
<keyword evidence="1" id="KW-0812">Transmembrane</keyword>
<evidence type="ECO:0000256" key="1">
    <source>
        <dbReference type="SAM" id="Phobius"/>
    </source>
</evidence>
<dbReference type="Gene3D" id="3.40.50.1820">
    <property type="entry name" value="alpha/beta hydrolase"/>
    <property type="match status" value="1"/>
</dbReference>
<evidence type="ECO:0000259" key="2">
    <source>
        <dbReference type="Pfam" id="PF12146"/>
    </source>
</evidence>
<dbReference type="PANTHER" id="PTHR12277">
    <property type="entry name" value="ALPHA/BETA HYDROLASE DOMAIN-CONTAINING PROTEIN"/>
    <property type="match status" value="1"/>
</dbReference>
<reference evidence="3" key="1">
    <citation type="journal article" date="2019" name="MBio">
        <title>Virus Genomes from Deep Sea Sediments Expand the Ocean Megavirome and Support Independent Origins of Viral Gigantism.</title>
        <authorList>
            <person name="Backstrom D."/>
            <person name="Yutin N."/>
            <person name="Jorgensen S.L."/>
            <person name="Dharamshi J."/>
            <person name="Homa F."/>
            <person name="Zaremba-Niedwiedzka K."/>
            <person name="Spang A."/>
            <person name="Wolf Y.I."/>
            <person name="Koonin E.V."/>
            <person name="Ettema T.J."/>
        </authorList>
    </citation>
    <scope>NUCLEOTIDE SEQUENCE</scope>
</reference>
<dbReference type="SUPFAM" id="SSF53474">
    <property type="entry name" value="alpha/beta-Hydrolases"/>
    <property type="match status" value="1"/>
</dbReference>
<proteinExistence type="predicted"/>
<organism evidence="3">
    <name type="scientific">Pithovirus LCPAC404</name>
    <dbReference type="NCBI Taxonomy" id="2506597"/>
    <lineage>
        <taxon>Viruses</taxon>
        <taxon>Pithoviruses</taxon>
    </lineage>
</organism>
<feature type="domain" description="Serine aminopeptidase S33" evidence="2">
    <location>
        <begin position="69"/>
        <end position="162"/>
    </location>
</feature>
<protein>
    <submittedName>
        <fullName evidence="3">Fermentation-respiration switch protein</fullName>
    </submittedName>
</protein>
<sequence>MNIISWITTVVIIIVIVVILVIYDVQDFIVFTRYGTIVDTSHYNIPIKEIIYPGHDKTQLYGLYIKHEDPKGILIFFHGNTSTVSEWMQFIKRYYDWGYSVFMMEYRGYGKCNGVPKEHLIYEDAMTTYRYVVNCLKYSKNKIILNGKSLGGAVSINLASKVDVAATVVDSSFTSMADMADVFIPYLGRYLCKLSFNSIDLIKKVKSPLLIIHSRDDSMIPFEMSERLLKNAKNGTLIECSGGHNDFDWSSDVLNSVRDFFDKAVR</sequence>
<dbReference type="InterPro" id="IPR022742">
    <property type="entry name" value="Hydrolase_4"/>
</dbReference>
<keyword evidence="1" id="KW-0472">Membrane</keyword>
<accession>A0A481ZC72</accession>
<dbReference type="InterPro" id="IPR029058">
    <property type="entry name" value="AB_hydrolase_fold"/>
</dbReference>
<evidence type="ECO:0000313" key="3">
    <source>
        <dbReference type="EMBL" id="QBK93478.1"/>
    </source>
</evidence>
<dbReference type="EMBL" id="MK500596">
    <property type="protein sequence ID" value="QBK93478.1"/>
    <property type="molecule type" value="Genomic_DNA"/>
</dbReference>